<dbReference type="Pfam" id="PF22936">
    <property type="entry name" value="Pol_BBD"/>
    <property type="match status" value="1"/>
</dbReference>
<keyword evidence="1" id="KW-0645">Protease</keyword>
<sequence>MLSFMERLEDLKVGIDVFLQSLPPSYNPFVVNFNMLGFEKSILELINMLVQFEVTIKRLESSIMLEEASTSKMGKKALHWKKKKSKAKGPALASRTVVKGPTIGKGMRKEVPKASKAEDACPYCHEKGHWKRNYHKFLAFVQSMFVVEINMVAKSASWVLDTGCGSHICNDLQVMARNRRLSKGEVDVCPRNGKRVATEAVGLVHIVVSDLVMIDLKECYVPSMIKNIISILDKEDVCGLFNTQARGGFTYFITFINDHSRYGYVYLMKSKSEAFEKFKKFRLEVENQTGRKIKTLRSDRVGEYLGGEFLNYLKENGISLNGLLLERHKLNDIF</sequence>
<dbReference type="InterPro" id="IPR012337">
    <property type="entry name" value="RNaseH-like_sf"/>
</dbReference>
<accession>A0AAW2LSM2</accession>
<name>A0AAW2LSM2_9LAMI</name>
<dbReference type="SUPFAM" id="SSF53098">
    <property type="entry name" value="Ribonuclease H-like"/>
    <property type="match status" value="1"/>
</dbReference>
<dbReference type="InterPro" id="IPR054722">
    <property type="entry name" value="PolX-like_BBD"/>
</dbReference>
<reference evidence="3" key="1">
    <citation type="submission" date="2020-06" db="EMBL/GenBank/DDBJ databases">
        <authorList>
            <person name="Li T."/>
            <person name="Hu X."/>
            <person name="Zhang T."/>
            <person name="Song X."/>
            <person name="Zhang H."/>
            <person name="Dai N."/>
            <person name="Sheng W."/>
            <person name="Hou X."/>
            <person name="Wei L."/>
        </authorList>
    </citation>
    <scope>NUCLEOTIDE SEQUENCE</scope>
    <source>
        <strain evidence="3">KEN8</strain>
        <tissue evidence="3">Leaf</tissue>
    </source>
</reference>
<dbReference type="AlphaFoldDB" id="A0AAW2LSM2"/>
<reference evidence="3" key="2">
    <citation type="journal article" date="2024" name="Plant">
        <title>Genomic evolution and insights into agronomic trait innovations of Sesamum species.</title>
        <authorList>
            <person name="Miao H."/>
            <person name="Wang L."/>
            <person name="Qu L."/>
            <person name="Liu H."/>
            <person name="Sun Y."/>
            <person name="Le M."/>
            <person name="Wang Q."/>
            <person name="Wei S."/>
            <person name="Zheng Y."/>
            <person name="Lin W."/>
            <person name="Duan Y."/>
            <person name="Cao H."/>
            <person name="Xiong S."/>
            <person name="Wang X."/>
            <person name="Wei L."/>
            <person name="Li C."/>
            <person name="Ma Q."/>
            <person name="Ju M."/>
            <person name="Zhao R."/>
            <person name="Li G."/>
            <person name="Mu C."/>
            <person name="Tian Q."/>
            <person name="Mei H."/>
            <person name="Zhang T."/>
            <person name="Gao T."/>
            <person name="Zhang H."/>
        </authorList>
    </citation>
    <scope>NUCLEOTIDE SEQUENCE</scope>
    <source>
        <strain evidence="3">KEN8</strain>
    </source>
</reference>
<dbReference type="GO" id="GO:0006508">
    <property type="term" value="P:proteolysis"/>
    <property type="evidence" value="ECO:0007669"/>
    <property type="project" value="UniProtKB-KW"/>
</dbReference>
<dbReference type="Gene3D" id="3.30.420.10">
    <property type="entry name" value="Ribonuclease H-like superfamily/Ribonuclease H"/>
    <property type="match status" value="1"/>
</dbReference>
<feature type="domain" description="Retrovirus-related Pol polyprotein from transposon TNT 1-94-like beta-barrel" evidence="2">
    <location>
        <begin position="158"/>
        <end position="232"/>
    </location>
</feature>
<dbReference type="GO" id="GO:0008233">
    <property type="term" value="F:peptidase activity"/>
    <property type="evidence" value="ECO:0007669"/>
    <property type="project" value="UniProtKB-KW"/>
</dbReference>
<dbReference type="EMBL" id="JACGWM010000016">
    <property type="protein sequence ID" value="KAL0322160.1"/>
    <property type="molecule type" value="Genomic_DNA"/>
</dbReference>
<evidence type="ECO:0000259" key="2">
    <source>
        <dbReference type="Pfam" id="PF22936"/>
    </source>
</evidence>
<dbReference type="Gene3D" id="4.10.60.10">
    <property type="entry name" value="Zinc finger, CCHC-type"/>
    <property type="match status" value="1"/>
</dbReference>
<organism evidence="3">
    <name type="scientific">Sesamum calycinum</name>
    <dbReference type="NCBI Taxonomy" id="2727403"/>
    <lineage>
        <taxon>Eukaryota</taxon>
        <taxon>Viridiplantae</taxon>
        <taxon>Streptophyta</taxon>
        <taxon>Embryophyta</taxon>
        <taxon>Tracheophyta</taxon>
        <taxon>Spermatophyta</taxon>
        <taxon>Magnoliopsida</taxon>
        <taxon>eudicotyledons</taxon>
        <taxon>Gunneridae</taxon>
        <taxon>Pentapetalae</taxon>
        <taxon>asterids</taxon>
        <taxon>lamiids</taxon>
        <taxon>Lamiales</taxon>
        <taxon>Pedaliaceae</taxon>
        <taxon>Sesamum</taxon>
    </lineage>
</organism>
<protein>
    <recommendedName>
        <fullName evidence="2">Retrovirus-related Pol polyprotein from transposon TNT 1-94-like beta-barrel domain-containing protein</fullName>
    </recommendedName>
</protein>
<gene>
    <name evidence="3" type="ORF">Scaly_2512400</name>
</gene>
<dbReference type="GO" id="GO:0003676">
    <property type="term" value="F:nucleic acid binding"/>
    <property type="evidence" value="ECO:0007669"/>
    <property type="project" value="InterPro"/>
</dbReference>
<dbReference type="PANTHER" id="PTHR42648:SF27">
    <property type="entry name" value="RNA-DIRECTED DNA POLYMERASE"/>
    <property type="match status" value="1"/>
</dbReference>
<dbReference type="InterPro" id="IPR036397">
    <property type="entry name" value="RNaseH_sf"/>
</dbReference>
<evidence type="ECO:0000256" key="1">
    <source>
        <dbReference type="ARBA" id="ARBA00022670"/>
    </source>
</evidence>
<dbReference type="InterPro" id="IPR039537">
    <property type="entry name" value="Retrotran_Ty1/copia-like"/>
</dbReference>
<proteinExistence type="predicted"/>
<evidence type="ECO:0000313" key="3">
    <source>
        <dbReference type="EMBL" id="KAL0322160.1"/>
    </source>
</evidence>
<comment type="caution">
    <text evidence="3">The sequence shown here is derived from an EMBL/GenBank/DDBJ whole genome shotgun (WGS) entry which is preliminary data.</text>
</comment>
<keyword evidence="1" id="KW-0378">Hydrolase</keyword>
<dbReference type="PANTHER" id="PTHR42648">
    <property type="entry name" value="TRANSPOSASE, PUTATIVE-RELATED"/>
    <property type="match status" value="1"/>
</dbReference>